<dbReference type="InterPro" id="IPR002694">
    <property type="entry name" value="Znf_CHC2"/>
</dbReference>
<dbReference type="SUPFAM" id="SSF56731">
    <property type="entry name" value="DNA primase core"/>
    <property type="match status" value="1"/>
</dbReference>
<proteinExistence type="inferred from homology"/>
<dbReference type="FunFam" id="3.40.1360.10:FF:000002">
    <property type="entry name" value="DNA primase"/>
    <property type="match status" value="1"/>
</dbReference>
<dbReference type="PIRSF" id="PIRSF002811">
    <property type="entry name" value="DnaG"/>
    <property type="match status" value="1"/>
</dbReference>
<keyword evidence="4 12" id="KW-0548">Nucleotidyltransferase</keyword>
<evidence type="ECO:0000256" key="14">
    <source>
        <dbReference type="PIRSR" id="PIRSR002811-1"/>
    </source>
</evidence>
<dbReference type="GO" id="GO:0003677">
    <property type="term" value="F:DNA binding"/>
    <property type="evidence" value="ECO:0007669"/>
    <property type="project" value="UniProtKB-KW"/>
</dbReference>
<keyword evidence="7 12" id="KW-0863">Zinc-finger</keyword>
<dbReference type="SMART" id="SM00400">
    <property type="entry name" value="ZnF_CHCC"/>
    <property type="match status" value="1"/>
</dbReference>
<dbReference type="Pfam" id="PF13155">
    <property type="entry name" value="Toprim_2"/>
    <property type="match status" value="1"/>
</dbReference>
<keyword evidence="1 12" id="KW-0240">DNA-directed RNA polymerase</keyword>
<feature type="coiled-coil region" evidence="15">
    <location>
        <begin position="583"/>
        <end position="615"/>
    </location>
</feature>
<keyword evidence="10 12" id="KW-0238">DNA-binding</keyword>
<dbReference type="SMART" id="SM00493">
    <property type="entry name" value="TOPRIM"/>
    <property type="match status" value="1"/>
</dbReference>
<comment type="cofactor">
    <cofactor evidence="12 13 14">
        <name>Zn(2+)</name>
        <dbReference type="ChEBI" id="CHEBI:29105"/>
    </cofactor>
    <text evidence="12 13 14">Binds 1 zinc ion per monomer.</text>
</comment>
<dbReference type="GO" id="GO:0003899">
    <property type="term" value="F:DNA-directed RNA polymerase activity"/>
    <property type="evidence" value="ECO:0007669"/>
    <property type="project" value="UniProtKB-UniRule"/>
</dbReference>
<evidence type="ECO:0000256" key="6">
    <source>
        <dbReference type="ARBA" id="ARBA00022723"/>
    </source>
</evidence>
<dbReference type="InterPro" id="IPR019475">
    <property type="entry name" value="DNA_primase_DnaB-bd"/>
</dbReference>
<sequence length="619" mass="71049">MQPSEEIKSRLDIVDVIRDYIQLQQAGSNFRAKCPFHSEKTPSFMVSPEKQIWHCFGCGKGGDVLEFVKEIEGINFAETLRLLAPKAGVELKKQNFQEISKRNRLLDILEMCSKYYNRFLTESKTAENARKYLTERGVDNKVIVEWGIGYSPEGWDNVYSPLRKKGFHDNEIFEAGMSLKRSGSSGYYDRFRGRIMFPINDVNGNIVAFTARVSPEKEAREKMGKYINSPQTDVYNKSKILFGLDKAKLEIKNQGYAIIVEGQMDAITAHKYGFKNVVASSGTALTDEQIVLLKRFTNQIIIAFDMDNAGIQAAEKGITEAMKLGMMVKILSLPDGKDPDECIRKNLDGWRTAIKEAKYFMDYYFDKTFEGLNLDRIEDRDSIKTNLLPHVLKLPNEIEKDFWVKKISEKMGAEERSIRGELTKIFASQNKPTTFKVNTETKLRENKSDAQVLSREEKLSELVLSATLRNLSVFEYVINHIQVNELVGLSNIAIYKKLIFYYNNNINNHGLDKSSQDDLFDYFSFREWLLNEDKENGINQSNSLDRLVLLGDKEFSGLEIGVIKENTINAISFLKRSYISGRMKIIEKEISSKEKENKQREINELLEEFKILSDELSSI</sequence>
<dbReference type="GO" id="GO:0000428">
    <property type="term" value="C:DNA-directed RNA polymerase complex"/>
    <property type="evidence" value="ECO:0007669"/>
    <property type="project" value="UniProtKB-KW"/>
</dbReference>
<dbReference type="Gene3D" id="3.40.1360.10">
    <property type="match status" value="1"/>
</dbReference>
<evidence type="ECO:0000256" key="3">
    <source>
        <dbReference type="ARBA" id="ARBA00022679"/>
    </source>
</evidence>
<dbReference type="Proteomes" id="UP000177579">
    <property type="component" value="Unassembled WGS sequence"/>
</dbReference>
<organism evidence="17 18">
    <name type="scientific">Candidatus Falkowbacteria bacterium RIFOXYD2_FULL_34_120</name>
    <dbReference type="NCBI Taxonomy" id="1798007"/>
    <lineage>
        <taxon>Bacteria</taxon>
        <taxon>Candidatus Falkowiibacteriota</taxon>
    </lineage>
</organism>
<dbReference type="HAMAP" id="MF_00974">
    <property type="entry name" value="DNA_primase_DnaG"/>
    <property type="match status" value="1"/>
</dbReference>
<evidence type="ECO:0000256" key="12">
    <source>
        <dbReference type="HAMAP-Rule" id="MF_00974"/>
    </source>
</evidence>
<dbReference type="InterPro" id="IPR034151">
    <property type="entry name" value="TOPRIM_DnaG_bac"/>
</dbReference>
<evidence type="ECO:0000313" key="17">
    <source>
        <dbReference type="EMBL" id="OGF40113.1"/>
    </source>
</evidence>
<comment type="catalytic activity">
    <reaction evidence="12">
        <text>ssDNA + n NTP = ssDNA/pppN(pN)n-1 hybrid + (n-1) diphosphate.</text>
        <dbReference type="EC" id="2.7.7.101"/>
    </reaction>
</comment>
<comment type="subunit">
    <text evidence="12">Monomer. Interacts with DnaB.</text>
</comment>
<dbReference type="GO" id="GO:1990077">
    <property type="term" value="C:primosome complex"/>
    <property type="evidence" value="ECO:0007669"/>
    <property type="project" value="UniProtKB-KW"/>
</dbReference>
<dbReference type="FunFam" id="3.90.580.10:FF:000001">
    <property type="entry name" value="DNA primase"/>
    <property type="match status" value="1"/>
</dbReference>
<keyword evidence="15" id="KW-0175">Coiled coil</keyword>
<comment type="domain">
    <text evidence="12">Contains an N-terminal zinc-binding domain, a central core domain that contains the primase activity, and a C-terminal DnaB-binding domain.</text>
</comment>
<dbReference type="InterPro" id="IPR036977">
    <property type="entry name" value="DNA_primase_Znf_CHC2"/>
</dbReference>
<dbReference type="PROSITE" id="PS50880">
    <property type="entry name" value="TOPRIM"/>
    <property type="match status" value="1"/>
</dbReference>
<dbReference type="InterPro" id="IPR030846">
    <property type="entry name" value="DnaG_bac"/>
</dbReference>
<evidence type="ECO:0000256" key="2">
    <source>
        <dbReference type="ARBA" id="ARBA00022515"/>
    </source>
</evidence>
<dbReference type="InterPro" id="IPR037068">
    <property type="entry name" value="DNA_primase_core_N_sf"/>
</dbReference>
<dbReference type="CDD" id="cd03364">
    <property type="entry name" value="TOPRIM_DnaG_primases"/>
    <property type="match status" value="1"/>
</dbReference>
<keyword evidence="5 12" id="KW-0235">DNA replication</keyword>
<evidence type="ECO:0000256" key="8">
    <source>
        <dbReference type="ARBA" id="ARBA00022833"/>
    </source>
</evidence>
<keyword evidence="3 12" id="KW-0808">Transferase</keyword>
<dbReference type="InterPro" id="IPR006171">
    <property type="entry name" value="TOPRIM_dom"/>
</dbReference>
<evidence type="ECO:0000256" key="11">
    <source>
        <dbReference type="ARBA" id="ARBA00023163"/>
    </source>
</evidence>
<comment type="similarity">
    <text evidence="12 13">Belongs to the DnaG primase family.</text>
</comment>
<dbReference type="PANTHER" id="PTHR30313:SF2">
    <property type="entry name" value="DNA PRIMASE"/>
    <property type="match status" value="1"/>
</dbReference>
<evidence type="ECO:0000259" key="16">
    <source>
        <dbReference type="PROSITE" id="PS50880"/>
    </source>
</evidence>
<dbReference type="GO" id="GO:0005737">
    <property type="term" value="C:cytoplasm"/>
    <property type="evidence" value="ECO:0007669"/>
    <property type="project" value="TreeGrafter"/>
</dbReference>
<dbReference type="EC" id="2.7.7.101" evidence="12"/>
<protein>
    <recommendedName>
        <fullName evidence="12 13">DNA primase</fullName>
        <ecNumber evidence="12">2.7.7.101</ecNumber>
    </recommendedName>
</protein>
<dbReference type="Gene3D" id="3.90.580.10">
    <property type="entry name" value="Zinc finger, CHC2-type domain"/>
    <property type="match status" value="1"/>
</dbReference>
<dbReference type="Pfam" id="PF01807">
    <property type="entry name" value="Zn_ribbon_DnaG"/>
    <property type="match status" value="1"/>
</dbReference>
<dbReference type="NCBIfam" id="TIGR01391">
    <property type="entry name" value="dnaG"/>
    <property type="match status" value="1"/>
</dbReference>
<evidence type="ECO:0000256" key="7">
    <source>
        <dbReference type="ARBA" id="ARBA00022771"/>
    </source>
</evidence>
<dbReference type="InterPro" id="IPR050219">
    <property type="entry name" value="DnaG_primase"/>
</dbReference>
<dbReference type="GO" id="GO:0008270">
    <property type="term" value="F:zinc ion binding"/>
    <property type="evidence" value="ECO:0007669"/>
    <property type="project" value="UniProtKB-UniRule"/>
</dbReference>
<keyword evidence="6 12" id="KW-0479">Metal-binding</keyword>
<dbReference type="PANTHER" id="PTHR30313">
    <property type="entry name" value="DNA PRIMASE"/>
    <property type="match status" value="1"/>
</dbReference>
<dbReference type="Pfam" id="PF10410">
    <property type="entry name" value="DnaB_bind"/>
    <property type="match status" value="1"/>
</dbReference>
<evidence type="ECO:0000256" key="10">
    <source>
        <dbReference type="ARBA" id="ARBA00023125"/>
    </source>
</evidence>
<evidence type="ECO:0000256" key="5">
    <source>
        <dbReference type="ARBA" id="ARBA00022705"/>
    </source>
</evidence>
<name>A0A1F5TMF7_9BACT</name>
<dbReference type="AlphaFoldDB" id="A0A1F5TMF7"/>
<feature type="zinc finger region" description="CHC2-type" evidence="12 14">
    <location>
        <begin position="34"/>
        <end position="58"/>
    </location>
</feature>
<dbReference type="InterPro" id="IPR013264">
    <property type="entry name" value="DNAG_N"/>
</dbReference>
<evidence type="ECO:0000313" key="18">
    <source>
        <dbReference type="Proteomes" id="UP000177579"/>
    </source>
</evidence>
<keyword evidence="8 12" id="KW-0862">Zinc</keyword>
<accession>A0A1F5TMF7</accession>
<dbReference type="SUPFAM" id="SSF57783">
    <property type="entry name" value="Zinc beta-ribbon"/>
    <property type="match status" value="1"/>
</dbReference>
<dbReference type="GO" id="GO:0006269">
    <property type="term" value="P:DNA replication, synthesis of primer"/>
    <property type="evidence" value="ECO:0007669"/>
    <property type="project" value="UniProtKB-UniRule"/>
</dbReference>
<comment type="caution">
    <text evidence="17">The sequence shown here is derived from an EMBL/GenBank/DDBJ whole genome shotgun (WGS) entry which is preliminary data.</text>
</comment>
<dbReference type="Gene3D" id="3.90.980.10">
    <property type="entry name" value="DNA primase, catalytic core, N-terminal domain"/>
    <property type="match status" value="1"/>
</dbReference>
<dbReference type="Pfam" id="PF08275">
    <property type="entry name" value="DNAG_N"/>
    <property type="match status" value="1"/>
</dbReference>
<reference evidence="17 18" key="1">
    <citation type="journal article" date="2016" name="Nat. Commun.">
        <title>Thousands of microbial genomes shed light on interconnected biogeochemical processes in an aquifer system.</title>
        <authorList>
            <person name="Anantharaman K."/>
            <person name="Brown C.T."/>
            <person name="Hug L.A."/>
            <person name="Sharon I."/>
            <person name="Castelle C.J."/>
            <person name="Probst A.J."/>
            <person name="Thomas B.C."/>
            <person name="Singh A."/>
            <person name="Wilkins M.J."/>
            <person name="Karaoz U."/>
            <person name="Brodie E.L."/>
            <person name="Williams K.H."/>
            <person name="Hubbard S.S."/>
            <person name="Banfield J.F."/>
        </authorList>
    </citation>
    <scope>NUCLEOTIDE SEQUENCE [LARGE SCALE GENOMIC DNA]</scope>
</reference>
<evidence type="ECO:0000256" key="4">
    <source>
        <dbReference type="ARBA" id="ARBA00022695"/>
    </source>
</evidence>
<evidence type="ECO:0000256" key="15">
    <source>
        <dbReference type="SAM" id="Coils"/>
    </source>
</evidence>
<keyword evidence="11 12" id="KW-0804">Transcription</keyword>
<evidence type="ECO:0000256" key="13">
    <source>
        <dbReference type="PIRNR" id="PIRNR002811"/>
    </source>
</evidence>
<keyword evidence="2 12" id="KW-0639">Primosome</keyword>
<feature type="domain" description="Toprim" evidence="16">
    <location>
        <begin position="255"/>
        <end position="334"/>
    </location>
</feature>
<dbReference type="EMBL" id="MFGO01000036">
    <property type="protein sequence ID" value="OGF40113.1"/>
    <property type="molecule type" value="Genomic_DNA"/>
</dbReference>
<evidence type="ECO:0000256" key="9">
    <source>
        <dbReference type="ARBA" id="ARBA00022842"/>
    </source>
</evidence>
<dbReference type="InterPro" id="IPR006295">
    <property type="entry name" value="DNA_primase_DnaG"/>
</dbReference>
<comment type="function">
    <text evidence="12 13">RNA polymerase that catalyzes the synthesis of short RNA molecules used as primers for DNA polymerase during DNA replication.</text>
</comment>
<gene>
    <name evidence="12" type="primary">dnaG</name>
    <name evidence="17" type="ORF">A2531_05130</name>
</gene>
<keyword evidence="9" id="KW-0460">Magnesium</keyword>
<evidence type="ECO:0000256" key="1">
    <source>
        <dbReference type="ARBA" id="ARBA00022478"/>
    </source>
</evidence>